<comment type="similarity">
    <text evidence="2">Belongs to the ABC transporter superfamily.</text>
</comment>
<evidence type="ECO:0000256" key="2">
    <source>
        <dbReference type="ARBA" id="ARBA00005417"/>
    </source>
</evidence>
<dbReference type="InterPro" id="IPR003593">
    <property type="entry name" value="AAA+_ATPase"/>
</dbReference>
<dbReference type="InterPro" id="IPR027417">
    <property type="entry name" value="P-loop_NTPase"/>
</dbReference>
<evidence type="ECO:0000256" key="5">
    <source>
        <dbReference type="ARBA" id="ARBA00022840"/>
    </source>
</evidence>
<dbReference type="InterPro" id="IPR013611">
    <property type="entry name" value="Transp-assoc_OB_typ2"/>
</dbReference>
<evidence type="ECO:0000256" key="4">
    <source>
        <dbReference type="ARBA" id="ARBA00022741"/>
    </source>
</evidence>
<dbReference type="PANTHER" id="PTHR43875">
    <property type="entry name" value="MALTODEXTRIN IMPORT ATP-BINDING PROTEIN MSMX"/>
    <property type="match status" value="1"/>
</dbReference>
<dbReference type="InterPro" id="IPR047641">
    <property type="entry name" value="ABC_transpr_MalK/UgpC-like"/>
</dbReference>
<dbReference type="PANTHER" id="PTHR43875:SF1">
    <property type="entry name" value="OSMOPROTECTIVE COMPOUNDS UPTAKE ATP-BINDING PROTEIN GGTA"/>
    <property type="match status" value="1"/>
</dbReference>
<dbReference type="PROSITE" id="PS00211">
    <property type="entry name" value="ABC_TRANSPORTER_1"/>
    <property type="match status" value="1"/>
</dbReference>
<evidence type="ECO:0000259" key="6">
    <source>
        <dbReference type="PROSITE" id="PS50893"/>
    </source>
</evidence>
<keyword evidence="8" id="KW-1185">Reference proteome</keyword>
<dbReference type="Gene3D" id="2.40.50.140">
    <property type="entry name" value="Nucleic acid-binding proteins"/>
    <property type="match status" value="1"/>
</dbReference>
<evidence type="ECO:0000256" key="1">
    <source>
        <dbReference type="ARBA" id="ARBA00004417"/>
    </source>
</evidence>
<reference evidence="8" key="1">
    <citation type="journal article" date="2019" name="Int. J. Syst. Evol. Microbiol.">
        <title>The Global Catalogue of Microorganisms (GCM) 10K type strain sequencing project: providing services to taxonomists for standard genome sequencing and annotation.</title>
        <authorList>
            <consortium name="The Broad Institute Genomics Platform"/>
            <consortium name="The Broad Institute Genome Sequencing Center for Infectious Disease"/>
            <person name="Wu L."/>
            <person name="Ma J."/>
        </authorList>
    </citation>
    <scope>NUCLEOTIDE SEQUENCE [LARGE SCALE GENOMIC DNA]</scope>
    <source>
        <strain evidence="8">NBRC 102122</strain>
    </source>
</reference>
<evidence type="ECO:0000313" key="7">
    <source>
        <dbReference type="EMBL" id="GLR52351.1"/>
    </source>
</evidence>
<sequence length="354" mass="38265">MTEITLQSVTKSWGTLTALKPIDLHIPHGEFLVLLGPSGCGKTTTMRIIAGLETASSGAVLKDGADITNRLPRERNMAMVFQNYALYPHMKVLDNVAYPLRARGMARADREKTALAALEKVGLAPYADRLPKNLSGGQRQRVALARALVRSPDVFLMDEPLSNLDAKLRGAMRAEIKHIQRETGITTIYVTHDQIEAMTLADRVIIMEAGEIRQIGTPDQIYDDPDNLFVAGFLGSPPMNFIPGDIQDGAFRSGNARIAAAGITDAKEAQLGIRAEDITVVAEGEAGDLAVTVYSVEPTGDATLVVADHGKGRLVLKADKHFRPKIGATVNLRLSPNGIRYFDSASGARLRTSQ</sequence>
<comment type="subcellular location">
    <subcellularLocation>
        <location evidence="1">Cell inner membrane</location>
        <topology evidence="1">Peripheral membrane protein</topology>
    </subcellularLocation>
</comment>
<accession>A0ABQ5ZL31</accession>
<protein>
    <submittedName>
        <fullName evidence="7">Sugar ABC transporter ATP-binding protein</fullName>
    </submittedName>
</protein>
<dbReference type="InterPro" id="IPR017871">
    <property type="entry name" value="ABC_transporter-like_CS"/>
</dbReference>
<keyword evidence="5 7" id="KW-0067">ATP-binding</keyword>
<dbReference type="InterPro" id="IPR003439">
    <property type="entry name" value="ABC_transporter-like_ATP-bd"/>
</dbReference>
<dbReference type="SUPFAM" id="SSF52540">
    <property type="entry name" value="P-loop containing nucleoside triphosphate hydrolases"/>
    <property type="match status" value="1"/>
</dbReference>
<dbReference type="PROSITE" id="PS50893">
    <property type="entry name" value="ABC_TRANSPORTER_2"/>
    <property type="match status" value="1"/>
</dbReference>
<dbReference type="Gene3D" id="2.40.50.100">
    <property type="match status" value="1"/>
</dbReference>
<dbReference type="SMART" id="SM00382">
    <property type="entry name" value="AAA"/>
    <property type="match status" value="1"/>
</dbReference>
<dbReference type="InterPro" id="IPR008995">
    <property type="entry name" value="Mo/tungstate-bd_C_term_dom"/>
</dbReference>
<dbReference type="Pfam" id="PF08402">
    <property type="entry name" value="TOBE_2"/>
    <property type="match status" value="1"/>
</dbReference>
<organism evidence="7 8">
    <name type="scientific">Shinella yambaruensis</name>
    <dbReference type="NCBI Taxonomy" id="415996"/>
    <lineage>
        <taxon>Bacteria</taxon>
        <taxon>Pseudomonadati</taxon>
        <taxon>Pseudomonadota</taxon>
        <taxon>Alphaproteobacteria</taxon>
        <taxon>Hyphomicrobiales</taxon>
        <taxon>Rhizobiaceae</taxon>
        <taxon>Shinella</taxon>
    </lineage>
</organism>
<proteinExistence type="inferred from homology"/>
<dbReference type="SUPFAM" id="SSF50331">
    <property type="entry name" value="MOP-like"/>
    <property type="match status" value="1"/>
</dbReference>
<feature type="domain" description="ABC transporter" evidence="6">
    <location>
        <begin position="4"/>
        <end position="234"/>
    </location>
</feature>
<evidence type="ECO:0000256" key="3">
    <source>
        <dbReference type="ARBA" id="ARBA00022448"/>
    </source>
</evidence>
<dbReference type="EMBL" id="BSOP01000030">
    <property type="protein sequence ID" value="GLR52351.1"/>
    <property type="molecule type" value="Genomic_DNA"/>
</dbReference>
<keyword evidence="3" id="KW-0813">Transport</keyword>
<gene>
    <name evidence="7" type="ORF">GCM10007923_35650</name>
</gene>
<dbReference type="RefSeq" id="WP_244768790.1">
    <property type="nucleotide sequence ID" value="NZ_BSOP01000030.1"/>
</dbReference>
<dbReference type="InterPro" id="IPR012340">
    <property type="entry name" value="NA-bd_OB-fold"/>
</dbReference>
<name>A0ABQ5ZL31_9HYPH</name>
<dbReference type="Proteomes" id="UP001156702">
    <property type="component" value="Unassembled WGS sequence"/>
</dbReference>
<dbReference type="Gene3D" id="3.40.50.300">
    <property type="entry name" value="P-loop containing nucleotide triphosphate hydrolases"/>
    <property type="match status" value="1"/>
</dbReference>
<evidence type="ECO:0000313" key="8">
    <source>
        <dbReference type="Proteomes" id="UP001156702"/>
    </source>
</evidence>
<dbReference type="Pfam" id="PF00005">
    <property type="entry name" value="ABC_tran"/>
    <property type="match status" value="1"/>
</dbReference>
<comment type="caution">
    <text evidence="7">The sequence shown here is derived from an EMBL/GenBank/DDBJ whole genome shotgun (WGS) entry which is preliminary data.</text>
</comment>
<keyword evidence="4" id="KW-0547">Nucleotide-binding</keyword>
<dbReference type="GO" id="GO:0005524">
    <property type="term" value="F:ATP binding"/>
    <property type="evidence" value="ECO:0007669"/>
    <property type="project" value="UniProtKB-KW"/>
</dbReference>